<sequence>MSQQPDTTDGHLLKAIANACDGRIIQIPAPMAVAAIYPDRSPPFKTIKLKGTEEFLLAGARIGNRQPVILKLTPMDAVDYEAIELESNKVTQFEALDKHLVDHLGGYFNLLLDEAGADGLDAPFISSGHSFNGAIVIFRREVEPLLGRIKANRLAEAERDAALAYADNDDWGTW</sequence>
<proteinExistence type="predicted"/>
<gene>
    <name evidence="1" type="ORF">ABIC20_007422</name>
</gene>
<evidence type="ECO:0000313" key="1">
    <source>
        <dbReference type="EMBL" id="MET3870037.1"/>
    </source>
</evidence>
<dbReference type="RefSeq" id="WP_209651151.1">
    <property type="nucleotide sequence ID" value="NZ_JBEPNV010000005.1"/>
</dbReference>
<name>A0ABV2NU20_9HYPH</name>
<evidence type="ECO:0000313" key="2">
    <source>
        <dbReference type="Proteomes" id="UP001549119"/>
    </source>
</evidence>
<accession>A0ABV2NU20</accession>
<comment type="caution">
    <text evidence="1">The sequence shown here is derived from an EMBL/GenBank/DDBJ whole genome shotgun (WGS) entry which is preliminary data.</text>
</comment>
<dbReference type="Proteomes" id="UP001549119">
    <property type="component" value="Unassembled WGS sequence"/>
</dbReference>
<protein>
    <submittedName>
        <fullName evidence="1">Uncharacterized protein</fullName>
    </submittedName>
</protein>
<dbReference type="EMBL" id="JBEPNW010000008">
    <property type="protein sequence ID" value="MET3870037.1"/>
    <property type="molecule type" value="Genomic_DNA"/>
</dbReference>
<reference evidence="1 2" key="1">
    <citation type="submission" date="2024-06" db="EMBL/GenBank/DDBJ databases">
        <title>Genomics of switchgrass bacterial isolates.</title>
        <authorList>
            <person name="Shade A."/>
        </authorList>
    </citation>
    <scope>NUCLEOTIDE SEQUENCE [LARGE SCALE GENOMIC DNA]</scope>
    <source>
        <strain evidence="1 2">PvP084</strain>
    </source>
</reference>
<keyword evidence="2" id="KW-1185">Reference proteome</keyword>
<organism evidence="1 2">
    <name type="scientific">Methylobacterium radiotolerans</name>
    <dbReference type="NCBI Taxonomy" id="31998"/>
    <lineage>
        <taxon>Bacteria</taxon>
        <taxon>Pseudomonadati</taxon>
        <taxon>Pseudomonadota</taxon>
        <taxon>Alphaproteobacteria</taxon>
        <taxon>Hyphomicrobiales</taxon>
        <taxon>Methylobacteriaceae</taxon>
        <taxon>Methylobacterium</taxon>
    </lineage>
</organism>